<gene>
    <name evidence="2" type="ORF">LCGC14_0839450</name>
</gene>
<dbReference type="AlphaFoldDB" id="A0A0F9PIB4"/>
<keyword evidence="1" id="KW-1133">Transmembrane helix</keyword>
<organism evidence="2">
    <name type="scientific">marine sediment metagenome</name>
    <dbReference type="NCBI Taxonomy" id="412755"/>
    <lineage>
        <taxon>unclassified sequences</taxon>
        <taxon>metagenomes</taxon>
        <taxon>ecological metagenomes</taxon>
    </lineage>
</organism>
<evidence type="ECO:0000313" key="2">
    <source>
        <dbReference type="EMBL" id="KKN29899.1"/>
    </source>
</evidence>
<evidence type="ECO:0000256" key="1">
    <source>
        <dbReference type="SAM" id="Phobius"/>
    </source>
</evidence>
<sequence>MNRLLALLAFITIATFLLILAFKVPSPDLVIMILVTLGFVAYDLATSSGKKGD</sequence>
<proteinExistence type="predicted"/>
<feature type="transmembrane region" description="Helical" evidence="1">
    <location>
        <begin position="31"/>
        <end position="49"/>
    </location>
</feature>
<protein>
    <submittedName>
        <fullName evidence="2">Uncharacterized protein</fullName>
    </submittedName>
</protein>
<accession>A0A0F9PIB4</accession>
<keyword evidence="1" id="KW-0812">Transmembrane</keyword>
<keyword evidence="1" id="KW-0472">Membrane</keyword>
<dbReference type="EMBL" id="LAZR01002450">
    <property type="protein sequence ID" value="KKN29899.1"/>
    <property type="molecule type" value="Genomic_DNA"/>
</dbReference>
<comment type="caution">
    <text evidence="2">The sequence shown here is derived from an EMBL/GenBank/DDBJ whole genome shotgun (WGS) entry which is preliminary data.</text>
</comment>
<reference evidence="2" key="1">
    <citation type="journal article" date="2015" name="Nature">
        <title>Complex archaea that bridge the gap between prokaryotes and eukaryotes.</title>
        <authorList>
            <person name="Spang A."/>
            <person name="Saw J.H."/>
            <person name="Jorgensen S.L."/>
            <person name="Zaremba-Niedzwiedzka K."/>
            <person name="Martijn J."/>
            <person name="Lind A.E."/>
            <person name="van Eijk R."/>
            <person name="Schleper C."/>
            <person name="Guy L."/>
            <person name="Ettema T.J."/>
        </authorList>
    </citation>
    <scope>NUCLEOTIDE SEQUENCE</scope>
</reference>
<name>A0A0F9PIB4_9ZZZZ</name>